<name>A0AAP0PZJ6_9MAGN</name>
<dbReference type="InterPro" id="IPR041235">
    <property type="entry name" value="Exp1_repeat_2"/>
</dbReference>
<evidence type="ECO:0000313" key="2">
    <source>
        <dbReference type="EMBL" id="KAK9161350.1"/>
    </source>
</evidence>
<accession>A0AAP0PZJ6</accession>
<dbReference type="InterPro" id="IPR041123">
    <property type="entry name" value="CRM1_repeat"/>
</dbReference>
<reference evidence="2 3" key="1">
    <citation type="submission" date="2024-01" db="EMBL/GenBank/DDBJ databases">
        <title>Genome assemblies of Stephania.</title>
        <authorList>
            <person name="Yang L."/>
        </authorList>
    </citation>
    <scope>NUCLEOTIDE SEQUENCE [LARGE SCALE GENOMIC DNA]</scope>
    <source>
        <strain evidence="2">YNDBR</strain>
        <tissue evidence="2">Leaf</tissue>
    </source>
</reference>
<gene>
    <name evidence="2" type="ORF">Syun_007691</name>
</gene>
<proteinExistence type="predicted"/>
<feature type="region of interest" description="Disordered" evidence="1">
    <location>
        <begin position="281"/>
        <end position="346"/>
    </location>
</feature>
<protein>
    <submittedName>
        <fullName evidence="2">Uncharacterized protein</fullName>
    </submittedName>
</protein>
<evidence type="ECO:0000256" key="1">
    <source>
        <dbReference type="SAM" id="MobiDB-lite"/>
    </source>
</evidence>
<dbReference type="Pfam" id="PF18777">
    <property type="entry name" value="CRM1_repeat"/>
    <property type="match status" value="1"/>
</dbReference>
<dbReference type="GO" id="GO:0000056">
    <property type="term" value="P:ribosomal small subunit export from nucleus"/>
    <property type="evidence" value="ECO:0007669"/>
    <property type="project" value="TreeGrafter"/>
</dbReference>
<feature type="compositionally biased region" description="Basic and acidic residues" evidence="1">
    <location>
        <begin position="293"/>
        <end position="304"/>
    </location>
</feature>
<dbReference type="GO" id="GO:0005049">
    <property type="term" value="F:nuclear export signal receptor activity"/>
    <property type="evidence" value="ECO:0007669"/>
    <property type="project" value="InterPro"/>
</dbReference>
<dbReference type="Proteomes" id="UP001420932">
    <property type="component" value="Unassembled WGS sequence"/>
</dbReference>
<dbReference type="Pfam" id="PF18784">
    <property type="entry name" value="CRM1_repeat_2"/>
    <property type="match status" value="1"/>
</dbReference>
<evidence type="ECO:0000313" key="3">
    <source>
        <dbReference type="Proteomes" id="UP001420932"/>
    </source>
</evidence>
<sequence length="366" mass="41021">MRLEYLIGVFYVEDTEVFKVCLDYWNILVLKLFEAHRNMDNSATAGVMSLRMLSGMVDGLGSQILQRRIYMLWSNVKVAGPMISRMAKLEEVPIVEDENGNIVWETMKDNDVLNQYKFSDTCERVDISEAVSPKETSRADPTTPDQPVDDEAVYYKVAGDCPKGCVYSLRSLWRKKRRYVDPDASTSQCSGDDVLESGLRLAGTVIRRSTAWSRGNPRVSYAFVLVHGVKLDRRQCRCASHRVVAKETRNSVKELLRRARRRRSRGRAAVMEKGHAVAEKVASGGENVGQQQKRREPVAAEKGGKGGAMLGPMALAFKRGDQRRRRRRSRRGAGGQSGAVATRPAVSSFCVAEEGESRQSCSQHRR</sequence>
<dbReference type="GO" id="GO:0006611">
    <property type="term" value="P:protein export from nucleus"/>
    <property type="evidence" value="ECO:0007669"/>
    <property type="project" value="InterPro"/>
</dbReference>
<dbReference type="InterPro" id="IPR011989">
    <property type="entry name" value="ARM-like"/>
</dbReference>
<dbReference type="PANTHER" id="PTHR11223">
    <property type="entry name" value="EXPORTIN 1/5"/>
    <property type="match status" value="1"/>
</dbReference>
<feature type="compositionally biased region" description="Basic residues" evidence="1">
    <location>
        <begin position="321"/>
        <end position="331"/>
    </location>
</feature>
<keyword evidence="3" id="KW-1185">Reference proteome</keyword>
<dbReference type="InterPro" id="IPR045065">
    <property type="entry name" value="XPO1/5"/>
</dbReference>
<dbReference type="GO" id="GO:0005737">
    <property type="term" value="C:cytoplasm"/>
    <property type="evidence" value="ECO:0007669"/>
    <property type="project" value="TreeGrafter"/>
</dbReference>
<dbReference type="GO" id="GO:0005634">
    <property type="term" value="C:nucleus"/>
    <property type="evidence" value="ECO:0007669"/>
    <property type="project" value="TreeGrafter"/>
</dbReference>
<comment type="caution">
    <text evidence="2">The sequence shown here is derived from an EMBL/GenBank/DDBJ whole genome shotgun (WGS) entry which is preliminary data.</text>
</comment>
<dbReference type="Gene3D" id="1.25.10.10">
    <property type="entry name" value="Leucine-rich Repeat Variant"/>
    <property type="match status" value="1"/>
</dbReference>
<dbReference type="GO" id="GO:0000055">
    <property type="term" value="P:ribosomal large subunit export from nucleus"/>
    <property type="evidence" value="ECO:0007669"/>
    <property type="project" value="TreeGrafter"/>
</dbReference>
<dbReference type="AlphaFoldDB" id="A0AAP0PZJ6"/>
<dbReference type="PANTHER" id="PTHR11223:SF2">
    <property type="entry name" value="EXPORTIN-1"/>
    <property type="match status" value="1"/>
</dbReference>
<dbReference type="EMBL" id="JBBNAF010000003">
    <property type="protein sequence ID" value="KAK9161350.1"/>
    <property type="molecule type" value="Genomic_DNA"/>
</dbReference>
<organism evidence="2 3">
    <name type="scientific">Stephania yunnanensis</name>
    <dbReference type="NCBI Taxonomy" id="152371"/>
    <lineage>
        <taxon>Eukaryota</taxon>
        <taxon>Viridiplantae</taxon>
        <taxon>Streptophyta</taxon>
        <taxon>Embryophyta</taxon>
        <taxon>Tracheophyta</taxon>
        <taxon>Spermatophyta</taxon>
        <taxon>Magnoliopsida</taxon>
        <taxon>Ranunculales</taxon>
        <taxon>Menispermaceae</taxon>
        <taxon>Menispermoideae</taxon>
        <taxon>Cissampelideae</taxon>
        <taxon>Stephania</taxon>
    </lineage>
</organism>